<sequence length="233" mass="26244">MTSYMQGQDLWEVVNGGEIQQPEEDTTGTLRKWKIKAGKAMFSLKTTIDDELLEHICDASTPNEAWNTFSMLFSKKNDTLLQLLENELLSITQHDMSIAQYFHKVKKICREISELDPEAPIKETRMKRIIIHGLKPEYRGFVVAVQGWPTQPSLVEFENLLAGQEAMTKLVGGSKQNQGEGARRKEALKNKKFVGKCHNCGKKGHMAKDCWSKKKAVESNAATSSVKEDGEVD</sequence>
<evidence type="ECO:0000259" key="3">
    <source>
        <dbReference type="PROSITE" id="PS50158"/>
    </source>
</evidence>
<dbReference type="Proteomes" id="UP001159364">
    <property type="component" value="Linkage Group LG03"/>
</dbReference>
<dbReference type="GO" id="GO:0008270">
    <property type="term" value="F:zinc ion binding"/>
    <property type="evidence" value="ECO:0007669"/>
    <property type="project" value="UniProtKB-KW"/>
</dbReference>
<feature type="region of interest" description="Disordered" evidence="2">
    <location>
        <begin position="202"/>
        <end position="233"/>
    </location>
</feature>
<dbReference type="AlphaFoldDB" id="A0AAV8TVN1"/>
<evidence type="ECO:0000256" key="2">
    <source>
        <dbReference type="SAM" id="MobiDB-lite"/>
    </source>
</evidence>
<organism evidence="4 5">
    <name type="scientific">Erythroxylum novogranatense</name>
    <dbReference type="NCBI Taxonomy" id="1862640"/>
    <lineage>
        <taxon>Eukaryota</taxon>
        <taxon>Viridiplantae</taxon>
        <taxon>Streptophyta</taxon>
        <taxon>Embryophyta</taxon>
        <taxon>Tracheophyta</taxon>
        <taxon>Spermatophyta</taxon>
        <taxon>Magnoliopsida</taxon>
        <taxon>eudicotyledons</taxon>
        <taxon>Gunneridae</taxon>
        <taxon>Pentapetalae</taxon>
        <taxon>rosids</taxon>
        <taxon>fabids</taxon>
        <taxon>Malpighiales</taxon>
        <taxon>Erythroxylaceae</taxon>
        <taxon>Erythroxylum</taxon>
    </lineage>
</organism>
<protein>
    <recommendedName>
        <fullName evidence="3">CCHC-type domain-containing protein</fullName>
    </recommendedName>
</protein>
<evidence type="ECO:0000313" key="4">
    <source>
        <dbReference type="EMBL" id="KAJ8769950.1"/>
    </source>
</evidence>
<keyword evidence="5" id="KW-1185">Reference proteome</keyword>
<gene>
    <name evidence="4" type="ORF">K2173_009032</name>
</gene>
<dbReference type="PANTHER" id="PTHR47481">
    <property type="match status" value="1"/>
</dbReference>
<keyword evidence="1" id="KW-0862">Zinc</keyword>
<keyword evidence="1" id="KW-0863">Zinc-finger</keyword>
<reference evidence="4 5" key="1">
    <citation type="submission" date="2021-09" db="EMBL/GenBank/DDBJ databases">
        <title>Genomic insights and catalytic innovation underlie evolution of tropane alkaloids biosynthesis.</title>
        <authorList>
            <person name="Wang Y.-J."/>
            <person name="Tian T."/>
            <person name="Huang J.-P."/>
            <person name="Huang S.-X."/>
        </authorList>
    </citation>
    <scope>NUCLEOTIDE SEQUENCE [LARGE SCALE GENOMIC DNA]</scope>
    <source>
        <strain evidence="4">KIB-2018</strain>
        <tissue evidence="4">Leaf</tissue>
    </source>
</reference>
<dbReference type="PROSITE" id="PS50158">
    <property type="entry name" value="ZF_CCHC"/>
    <property type="match status" value="1"/>
</dbReference>
<dbReference type="Gene3D" id="4.10.60.10">
    <property type="entry name" value="Zinc finger, CCHC-type"/>
    <property type="match status" value="1"/>
</dbReference>
<name>A0AAV8TVN1_9ROSI</name>
<keyword evidence="1" id="KW-0479">Metal-binding</keyword>
<comment type="caution">
    <text evidence="4">The sequence shown here is derived from an EMBL/GenBank/DDBJ whole genome shotgun (WGS) entry which is preliminary data.</text>
</comment>
<accession>A0AAV8TVN1</accession>
<dbReference type="Pfam" id="PF14223">
    <property type="entry name" value="Retrotran_gag_2"/>
    <property type="match status" value="1"/>
</dbReference>
<dbReference type="InterPro" id="IPR001878">
    <property type="entry name" value="Znf_CCHC"/>
</dbReference>
<dbReference type="EMBL" id="JAIWQS010000003">
    <property type="protein sequence ID" value="KAJ8769950.1"/>
    <property type="molecule type" value="Genomic_DNA"/>
</dbReference>
<feature type="domain" description="CCHC-type" evidence="3">
    <location>
        <begin position="196"/>
        <end position="210"/>
    </location>
</feature>
<dbReference type="InterPro" id="IPR036875">
    <property type="entry name" value="Znf_CCHC_sf"/>
</dbReference>
<dbReference type="SUPFAM" id="SSF57756">
    <property type="entry name" value="Retrovirus zinc finger-like domains"/>
    <property type="match status" value="1"/>
</dbReference>
<dbReference type="GO" id="GO:0003676">
    <property type="term" value="F:nucleic acid binding"/>
    <property type="evidence" value="ECO:0007669"/>
    <property type="project" value="InterPro"/>
</dbReference>
<dbReference type="SMART" id="SM00343">
    <property type="entry name" value="ZnF_C2HC"/>
    <property type="match status" value="1"/>
</dbReference>
<evidence type="ECO:0000313" key="5">
    <source>
        <dbReference type="Proteomes" id="UP001159364"/>
    </source>
</evidence>
<evidence type="ECO:0000256" key="1">
    <source>
        <dbReference type="PROSITE-ProRule" id="PRU00047"/>
    </source>
</evidence>
<feature type="compositionally biased region" description="Basic and acidic residues" evidence="2">
    <location>
        <begin position="206"/>
        <end position="217"/>
    </location>
</feature>
<dbReference type="Pfam" id="PF00098">
    <property type="entry name" value="zf-CCHC"/>
    <property type="match status" value="1"/>
</dbReference>
<proteinExistence type="predicted"/>
<dbReference type="PANTHER" id="PTHR47481:SF36">
    <property type="entry name" value="CCHC-TYPE DOMAIN-CONTAINING PROTEIN"/>
    <property type="match status" value="1"/>
</dbReference>